<accession>A0AAN8XG25</accession>
<dbReference type="PRINTS" id="PR00190">
    <property type="entry name" value="ACTIN"/>
</dbReference>
<dbReference type="PROSITE" id="PS00432">
    <property type="entry name" value="ACTINS_2"/>
    <property type="match status" value="1"/>
</dbReference>
<evidence type="ECO:0000256" key="6">
    <source>
        <dbReference type="ARBA" id="ARBA00023015"/>
    </source>
</evidence>
<dbReference type="GO" id="GO:0005737">
    <property type="term" value="C:cytoplasm"/>
    <property type="evidence" value="ECO:0007669"/>
    <property type="project" value="UniProtKB-SubCell"/>
</dbReference>
<dbReference type="Pfam" id="PF00022">
    <property type="entry name" value="Actin"/>
    <property type="match status" value="1"/>
</dbReference>
<dbReference type="FunFam" id="3.30.420.40:FF:000375">
    <property type="entry name" value="Actin-related protein 8"/>
    <property type="match status" value="1"/>
</dbReference>
<dbReference type="GO" id="GO:0007399">
    <property type="term" value="P:nervous system development"/>
    <property type="evidence" value="ECO:0007669"/>
    <property type="project" value="UniProtKB-KW"/>
</dbReference>
<dbReference type="CDD" id="cd13395">
    <property type="entry name" value="ASKHA_NBD_Arp4_ACTL6-like"/>
    <property type="match status" value="1"/>
</dbReference>
<keyword evidence="5" id="KW-0524">Neurogenesis</keyword>
<evidence type="ECO:0000256" key="5">
    <source>
        <dbReference type="ARBA" id="ARBA00022902"/>
    </source>
</evidence>
<keyword evidence="7" id="KW-0804">Transcription</keyword>
<evidence type="ECO:0000256" key="3">
    <source>
        <dbReference type="ARBA" id="ARBA00022490"/>
    </source>
</evidence>
<dbReference type="Gene3D" id="3.90.640.10">
    <property type="entry name" value="Actin, Chain A, domain 4"/>
    <property type="match status" value="1"/>
</dbReference>
<dbReference type="EMBL" id="JAXCGZ010005756">
    <property type="protein sequence ID" value="KAK7080898.1"/>
    <property type="molecule type" value="Genomic_DNA"/>
</dbReference>
<dbReference type="Gene3D" id="2.30.36.70">
    <property type="entry name" value="Actin, Chain A, domain 2"/>
    <property type="match status" value="1"/>
</dbReference>
<keyword evidence="3" id="KW-0963">Cytoplasm</keyword>
<comment type="caution">
    <text evidence="11">The sequence shown here is derived from an EMBL/GenBank/DDBJ whole genome shotgun (WGS) entry which is preliminary data.</text>
</comment>
<evidence type="ECO:0000313" key="12">
    <source>
        <dbReference type="Proteomes" id="UP001381693"/>
    </source>
</evidence>
<keyword evidence="12" id="KW-1185">Reference proteome</keyword>
<dbReference type="GO" id="GO:0006325">
    <property type="term" value="P:chromatin organization"/>
    <property type="evidence" value="ECO:0007669"/>
    <property type="project" value="UniProtKB-KW"/>
</dbReference>
<evidence type="ECO:0000256" key="2">
    <source>
        <dbReference type="ARBA" id="ARBA00004496"/>
    </source>
</evidence>
<dbReference type="SMART" id="SM00268">
    <property type="entry name" value="ACTIN"/>
    <property type="match status" value="1"/>
</dbReference>
<proteinExistence type="inferred from homology"/>
<keyword evidence="4" id="KW-0156">Chromatin regulator</keyword>
<dbReference type="FunFam" id="3.30.420.40:FF:000058">
    <property type="entry name" value="Putative actin-related protein 5"/>
    <property type="match status" value="1"/>
</dbReference>
<comment type="subcellular location">
    <subcellularLocation>
        <location evidence="2">Cytoplasm</location>
    </subcellularLocation>
    <subcellularLocation>
        <location evidence="1">Nucleus</location>
    </subcellularLocation>
</comment>
<protein>
    <submittedName>
        <fullName evidence="11">Actin-like 6A</fullName>
    </submittedName>
</protein>
<organism evidence="11 12">
    <name type="scientific">Halocaridina rubra</name>
    <name type="common">Hawaiian red shrimp</name>
    <dbReference type="NCBI Taxonomy" id="373956"/>
    <lineage>
        <taxon>Eukaryota</taxon>
        <taxon>Metazoa</taxon>
        <taxon>Ecdysozoa</taxon>
        <taxon>Arthropoda</taxon>
        <taxon>Crustacea</taxon>
        <taxon>Multicrustacea</taxon>
        <taxon>Malacostraca</taxon>
        <taxon>Eumalacostraca</taxon>
        <taxon>Eucarida</taxon>
        <taxon>Decapoda</taxon>
        <taxon>Pleocyemata</taxon>
        <taxon>Caridea</taxon>
        <taxon>Atyoidea</taxon>
        <taxon>Atyidae</taxon>
        <taxon>Halocaridina</taxon>
    </lineage>
</organism>
<evidence type="ECO:0000313" key="11">
    <source>
        <dbReference type="EMBL" id="KAK7080898.1"/>
    </source>
</evidence>
<dbReference type="AlphaFoldDB" id="A0AAN8XG25"/>
<evidence type="ECO:0000256" key="10">
    <source>
        <dbReference type="RuleBase" id="RU000487"/>
    </source>
</evidence>
<keyword evidence="9" id="KW-0539">Nucleus</keyword>
<evidence type="ECO:0000256" key="8">
    <source>
        <dbReference type="ARBA" id="ARBA00023212"/>
    </source>
</evidence>
<evidence type="ECO:0000256" key="4">
    <source>
        <dbReference type="ARBA" id="ARBA00022853"/>
    </source>
</evidence>
<keyword evidence="8" id="KW-0206">Cytoskeleton</keyword>
<dbReference type="InterPro" id="IPR043129">
    <property type="entry name" value="ATPase_NBD"/>
</dbReference>
<evidence type="ECO:0000256" key="1">
    <source>
        <dbReference type="ARBA" id="ARBA00004123"/>
    </source>
</evidence>
<dbReference type="Proteomes" id="UP001381693">
    <property type="component" value="Unassembled WGS sequence"/>
</dbReference>
<dbReference type="GO" id="GO:0005634">
    <property type="term" value="C:nucleus"/>
    <property type="evidence" value="ECO:0007669"/>
    <property type="project" value="UniProtKB-SubCell"/>
</dbReference>
<dbReference type="InterPro" id="IPR004001">
    <property type="entry name" value="Actin_CS"/>
</dbReference>
<dbReference type="FunFam" id="3.90.640.10:FF:000009">
    <property type="entry name" value="Actin-like 6A, isoform CRA_a"/>
    <property type="match status" value="1"/>
</dbReference>
<keyword evidence="6" id="KW-0805">Transcription regulation</keyword>
<name>A0AAN8XG25_HALRR</name>
<dbReference type="InterPro" id="IPR004000">
    <property type="entry name" value="Actin"/>
</dbReference>
<evidence type="ECO:0000256" key="9">
    <source>
        <dbReference type="ARBA" id="ARBA00023242"/>
    </source>
</evidence>
<dbReference type="FunFam" id="3.30.420.40:FF:000502">
    <property type="entry name" value="Actin-Related Proteins"/>
    <property type="match status" value="1"/>
</dbReference>
<evidence type="ECO:0000256" key="7">
    <source>
        <dbReference type="ARBA" id="ARBA00023163"/>
    </source>
</evidence>
<reference evidence="11 12" key="1">
    <citation type="submission" date="2023-11" db="EMBL/GenBank/DDBJ databases">
        <title>Halocaridina rubra genome assembly.</title>
        <authorList>
            <person name="Smith C."/>
        </authorList>
    </citation>
    <scope>NUCLEOTIDE SEQUENCE [LARGE SCALE GENOMIC DNA]</scope>
    <source>
        <strain evidence="11">EP-1</strain>
        <tissue evidence="11">Whole</tissue>
    </source>
</reference>
<dbReference type="SUPFAM" id="SSF53067">
    <property type="entry name" value="Actin-like ATPase domain"/>
    <property type="match status" value="2"/>
</dbReference>
<comment type="similarity">
    <text evidence="10">Belongs to the actin family.</text>
</comment>
<dbReference type="PANTHER" id="PTHR11937">
    <property type="entry name" value="ACTIN"/>
    <property type="match status" value="1"/>
</dbReference>
<gene>
    <name evidence="11" type="primary">ACTL6A</name>
    <name evidence="11" type="ORF">SK128_016039</name>
</gene>
<dbReference type="Gene3D" id="3.30.420.40">
    <property type="match status" value="2"/>
</dbReference>
<sequence>MSGGVYGGDEVGALVFDPGYSSLRAGYAGEDSPKFDIPSWVGVTENSNGNETEKKYFVDTVALHVPRKGCEVVNYMKEGMIEDWDTFEKVLDYAYEKCIKSDSQYHPVLFSEATWNARGKRERLCELIFEKYQVPAFFLVKSAVLAAFANGRSTGLVLDSGATHTSAIPVHDGYVLQHAIVKSPLGGDFLLNQANNFLKESGVDIIPSYMITDKQIVKEGDRPKWTKKNNLPEVTTSWHNYMKREVVRDFQQTMLHCSESPYEEEMVTSIPTEPYEFPSGYNSEYGLERYKITESLFDPSYIKGVGSTMLGMSHVVSTSIGLCDIDLRPSLYSGVIVTGGNSLLNGFVDRLNRDLASRTPPNMRFKLIAATGTTERRFGSWIGGSILASLGSFQQMWISKQEYDESGKSQVDRKCP</sequence>